<evidence type="ECO:0000313" key="4">
    <source>
        <dbReference type="Proteomes" id="UP000184096"/>
    </source>
</evidence>
<evidence type="ECO:0000259" key="2">
    <source>
        <dbReference type="SMART" id="SM01126"/>
    </source>
</evidence>
<dbReference type="Proteomes" id="UP000184096">
    <property type="component" value="Chromosome I"/>
</dbReference>
<dbReference type="PANTHER" id="PTHR47163:SF2">
    <property type="entry name" value="SI:DKEY-17M8.2"/>
    <property type="match status" value="1"/>
</dbReference>
<dbReference type="InterPro" id="IPR024442">
    <property type="entry name" value="Transposase_Zn_ribbon"/>
</dbReference>
<accession>A0A1M7UJM4</accession>
<dbReference type="InterPro" id="IPR024445">
    <property type="entry name" value="Tnp_ISXO2-like"/>
</dbReference>
<dbReference type="PANTHER" id="PTHR47163">
    <property type="entry name" value="DDE_TNP_IS1595 DOMAIN-CONTAINING PROTEIN"/>
    <property type="match status" value="1"/>
</dbReference>
<proteinExistence type="predicted"/>
<dbReference type="EMBL" id="LT670849">
    <property type="protein sequence ID" value="SHN83116.1"/>
    <property type="molecule type" value="Genomic_DNA"/>
</dbReference>
<dbReference type="NCBIfam" id="NF033547">
    <property type="entry name" value="transpos_IS1595"/>
    <property type="match status" value="1"/>
</dbReference>
<gene>
    <name evidence="3" type="ORF">SAMN05444170_5405</name>
</gene>
<organism evidence="3 4">
    <name type="scientific">Bradyrhizobium erythrophlei</name>
    <dbReference type="NCBI Taxonomy" id="1437360"/>
    <lineage>
        <taxon>Bacteria</taxon>
        <taxon>Pseudomonadati</taxon>
        <taxon>Pseudomonadota</taxon>
        <taxon>Alphaproteobacteria</taxon>
        <taxon>Hyphomicrobiales</taxon>
        <taxon>Nitrobacteraceae</taxon>
        <taxon>Bradyrhizobium</taxon>
    </lineage>
</organism>
<sequence>MARAKQPKPVHQMTVAQFEASFPDENACISYLVARRWPEGVICPRCGNPKVYPLASGHHWQCEQCAVDGYRFSHIAGTIFENTNKPLRDWFHVTHKMLTSKKGVSALQIMREMGFGSYKTAWYMCHRIRTALVEDSDKLGGIVEVDETFVGGLAKNKHKDKRGGGHGTGGGGSGKTPVVGAVSRKGNVVARVIANVQAATLEGFVHEAVSNKVSLLCTDQWVGYRGLDKTYPHATVDHAKGQYVVGAVHTQTIEGFWSIFKRGIVGSFHKVSRKYMPLYVAEFQFRYNNRFNEDIFGTAISGC</sequence>
<dbReference type="SMART" id="SM01126">
    <property type="entry name" value="DDE_Tnp_IS1595"/>
    <property type="match status" value="1"/>
</dbReference>
<reference evidence="4" key="1">
    <citation type="submission" date="2016-11" db="EMBL/GenBank/DDBJ databases">
        <authorList>
            <person name="Varghese N."/>
            <person name="Submissions S."/>
        </authorList>
    </citation>
    <scope>NUCLEOTIDE SEQUENCE [LARGE SCALE GENOMIC DNA]</scope>
    <source>
        <strain evidence="4">GAS401</strain>
    </source>
</reference>
<evidence type="ECO:0000256" key="1">
    <source>
        <dbReference type="SAM" id="MobiDB-lite"/>
    </source>
</evidence>
<protein>
    <submittedName>
        <fullName evidence="3">Transposase zinc-ribbon domain-containing protein</fullName>
    </submittedName>
</protein>
<feature type="compositionally biased region" description="Gly residues" evidence="1">
    <location>
        <begin position="165"/>
        <end position="174"/>
    </location>
</feature>
<dbReference type="Pfam" id="PF12762">
    <property type="entry name" value="DDE_Tnp_IS1595"/>
    <property type="match status" value="1"/>
</dbReference>
<feature type="region of interest" description="Disordered" evidence="1">
    <location>
        <begin position="156"/>
        <end position="177"/>
    </location>
</feature>
<feature type="domain" description="ISXO2-like transposase" evidence="2">
    <location>
        <begin position="138"/>
        <end position="288"/>
    </location>
</feature>
<dbReference type="RefSeq" id="WP_072822526.1">
    <property type="nucleotide sequence ID" value="NZ_LT670849.1"/>
</dbReference>
<name>A0A1M7UJM4_9BRAD</name>
<dbReference type="InterPro" id="IPR053164">
    <property type="entry name" value="IS1016-like_transposase"/>
</dbReference>
<dbReference type="AlphaFoldDB" id="A0A1M7UJM4"/>
<keyword evidence="4" id="KW-1185">Reference proteome</keyword>
<dbReference type="Pfam" id="PF12760">
    <property type="entry name" value="Zn_ribbon_IS1595"/>
    <property type="match status" value="1"/>
</dbReference>
<evidence type="ECO:0000313" key="3">
    <source>
        <dbReference type="EMBL" id="SHN83116.1"/>
    </source>
</evidence>